<keyword evidence="6" id="KW-1185">Reference proteome</keyword>
<sequence length="254" mass="26140">MNPQFDYTGKVAFITGGGDGLGRATALAFAEAGASVAVVGRSHDNTAETVAMIEKSGGKALAILCDVSKEEQVEAAVEKTVESFGRLDYAYNNAGVEPTGVPLLELSSETFEKNVAINLHGIFYCMKHQIPHMLKQGSGAIVNVSSGAGVTGFPAHADYCASKFGIIGLTKSAALDYADQGVRINAVCPGIIDTAMIARVTGGTDEGYAGAVSQEPIGRLGRPEEIAATVLWLCSESAGFTVGAAFTVDGGQTA</sequence>
<dbReference type="Pfam" id="PF13561">
    <property type="entry name" value="adh_short_C2"/>
    <property type="match status" value="1"/>
</dbReference>
<dbReference type="FunFam" id="3.40.50.720:FF:000084">
    <property type="entry name" value="Short-chain dehydrogenase reductase"/>
    <property type="match status" value="1"/>
</dbReference>
<dbReference type="PANTHER" id="PTHR24321:SF8">
    <property type="entry name" value="ESTRADIOL 17-BETA-DEHYDROGENASE 8-RELATED"/>
    <property type="match status" value="1"/>
</dbReference>
<feature type="domain" description="Ketoreductase" evidence="4">
    <location>
        <begin position="10"/>
        <end position="194"/>
    </location>
</feature>
<reference evidence="5 6" key="1">
    <citation type="submission" date="2016-12" db="EMBL/GenBank/DDBJ databases">
        <title>Draft genome sequences of strains Salinicola socius SMB35, Salinicola sp. MH3R3-1 and Chromohalobacter sp. SMB17 from the Verkhnekamsk potash mining region of Russia.</title>
        <authorList>
            <person name="Mavrodi D.V."/>
            <person name="Olsson B.E."/>
            <person name="Korsakova E.S."/>
            <person name="Pyankova A."/>
            <person name="Mavrodi O.V."/>
            <person name="Plotnikova E.G."/>
        </authorList>
    </citation>
    <scope>NUCLEOTIDE SEQUENCE [LARGE SCALE GENOMIC DNA]</scope>
    <source>
        <strain evidence="5 6">SMB35</strain>
    </source>
</reference>
<dbReference type="PANTHER" id="PTHR24321">
    <property type="entry name" value="DEHYDROGENASES, SHORT CHAIN"/>
    <property type="match status" value="1"/>
</dbReference>
<dbReference type="SUPFAM" id="SSF51735">
    <property type="entry name" value="NAD(P)-binding Rossmann-fold domains"/>
    <property type="match status" value="1"/>
</dbReference>
<dbReference type="Gene3D" id="3.40.50.720">
    <property type="entry name" value="NAD(P)-binding Rossmann-like Domain"/>
    <property type="match status" value="1"/>
</dbReference>
<dbReference type="NCBIfam" id="NF005559">
    <property type="entry name" value="PRK07231.1"/>
    <property type="match status" value="1"/>
</dbReference>
<organism evidence="5 6">
    <name type="scientific">Salinicola socius</name>
    <dbReference type="NCBI Taxonomy" id="404433"/>
    <lineage>
        <taxon>Bacteria</taxon>
        <taxon>Pseudomonadati</taxon>
        <taxon>Pseudomonadota</taxon>
        <taxon>Gammaproteobacteria</taxon>
        <taxon>Oceanospirillales</taxon>
        <taxon>Halomonadaceae</taxon>
        <taxon>Salinicola</taxon>
    </lineage>
</organism>
<dbReference type="InterPro" id="IPR036291">
    <property type="entry name" value="NAD(P)-bd_dom_sf"/>
</dbReference>
<dbReference type="InterPro" id="IPR020904">
    <property type="entry name" value="Sc_DH/Rdtase_CS"/>
</dbReference>
<protein>
    <submittedName>
        <fullName evidence="5">Oxidoreductase</fullName>
    </submittedName>
</protein>
<accession>A0A1Q8SU08</accession>
<dbReference type="AlphaFoldDB" id="A0A1Q8SU08"/>
<dbReference type="InterPro" id="IPR002347">
    <property type="entry name" value="SDR_fam"/>
</dbReference>
<dbReference type="PROSITE" id="PS00061">
    <property type="entry name" value="ADH_SHORT"/>
    <property type="match status" value="1"/>
</dbReference>
<comment type="similarity">
    <text evidence="1">Belongs to the short-chain dehydrogenases/reductases (SDR) family.</text>
</comment>
<evidence type="ECO:0000259" key="4">
    <source>
        <dbReference type="SMART" id="SM00822"/>
    </source>
</evidence>
<dbReference type="PRINTS" id="PR00081">
    <property type="entry name" value="GDHRDH"/>
</dbReference>
<dbReference type="PRINTS" id="PR00080">
    <property type="entry name" value="SDRFAMILY"/>
</dbReference>
<evidence type="ECO:0000256" key="1">
    <source>
        <dbReference type="ARBA" id="ARBA00006484"/>
    </source>
</evidence>
<dbReference type="SMART" id="SM00822">
    <property type="entry name" value="PKS_KR"/>
    <property type="match status" value="1"/>
</dbReference>
<keyword evidence="2" id="KW-0560">Oxidoreductase</keyword>
<dbReference type="RefSeq" id="WP_075569407.1">
    <property type="nucleotide sequence ID" value="NZ_MSDO01000007.1"/>
</dbReference>
<evidence type="ECO:0000313" key="6">
    <source>
        <dbReference type="Proteomes" id="UP000186878"/>
    </source>
</evidence>
<comment type="caution">
    <text evidence="5">The sequence shown here is derived from an EMBL/GenBank/DDBJ whole genome shotgun (WGS) entry which is preliminary data.</text>
</comment>
<evidence type="ECO:0000256" key="3">
    <source>
        <dbReference type="ARBA" id="ARBA00023027"/>
    </source>
</evidence>
<proteinExistence type="inferred from homology"/>
<dbReference type="OrthoDB" id="6861885at2"/>
<dbReference type="Proteomes" id="UP000186878">
    <property type="component" value="Unassembled WGS sequence"/>
</dbReference>
<dbReference type="EMBL" id="MSDO01000007">
    <property type="protein sequence ID" value="OLO04917.1"/>
    <property type="molecule type" value="Genomic_DNA"/>
</dbReference>
<evidence type="ECO:0000313" key="5">
    <source>
        <dbReference type="EMBL" id="OLO04917.1"/>
    </source>
</evidence>
<dbReference type="GO" id="GO:0016491">
    <property type="term" value="F:oxidoreductase activity"/>
    <property type="evidence" value="ECO:0007669"/>
    <property type="project" value="UniProtKB-KW"/>
</dbReference>
<gene>
    <name evidence="5" type="ORF">BTW07_06755</name>
</gene>
<dbReference type="InterPro" id="IPR057326">
    <property type="entry name" value="KR_dom"/>
</dbReference>
<dbReference type="STRING" id="404433.BTW07_06755"/>
<keyword evidence="3" id="KW-0520">NAD</keyword>
<dbReference type="CDD" id="cd05233">
    <property type="entry name" value="SDR_c"/>
    <property type="match status" value="1"/>
</dbReference>
<name>A0A1Q8SU08_9GAMM</name>
<evidence type="ECO:0000256" key="2">
    <source>
        <dbReference type="ARBA" id="ARBA00023002"/>
    </source>
</evidence>